<dbReference type="EMBL" id="GL735336">
    <property type="protein sequence ID" value="EFX60912.1"/>
    <property type="molecule type" value="Genomic_DNA"/>
</dbReference>
<evidence type="ECO:0000256" key="2">
    <source>
        <dbReference type="SAM" id="MobiDB-lite"/>
    </source>
</evidence>
<sequence>MSGMVRRRAPRTIGRIGEHPKRMPASLSEHARRRGHSEETQPPQPLREREQSTHLLPHLHPLAYVSRHAHENRVLSCMMHKTCASVQSTIQDNIAERSTASARRASRRKLVHRNKWGIQMSLTDELQKLTDLKNAGTLSDSEFAAAKASILAGQQPKGSSKLLAPLIAVAVLGSSAGGFAYYQHSEEQARIAEAKAAEDARIAAELAEKERIAAEERARKEAEQKAILDAIKAKEIQRESLKLSPDKFILPGKYYTHDKGFINSYTRVVNIELTNKSNFDVSSIKGTVALLRGKQELATVPFEASGELNAGETRLMTVSSTDISGAATDAKIEVTSVHVKN</sequence>
<dbReference type="AlphaFoldDB" id="E9I518"/>
<evidence type="ECO:0000256" key="1">
    <source>
        <dbReference type="SAM" id="Coils"/>
    </source>
</evidence>
<dbReference type="HOGENOM" id="CLU_814489_0_0_1"/>
<keyword evidence="1" id="KW-0175">Coiled coil</keyword>
<accession>E9I518</accession>
<dbReference type="KEGG" id="dpx:DAPPUDRAFT_341019"/>
<evidence type="ECO:0000313" key="4">
    <source>
        <dbReference type="Proteomes" id="UP000000305"/>
    </source>
</evidence>
<reference evidence="3 4" key="1">
    <citation type="journal article" date="2011" name="Science">
        <title>The ecoresponsive genome of Daphnia pulex.</title>
        <authorList>
            <person name="Colbourne J.K."/>
            <person name="Pfrender M.E."/>
            <person name="Gilbert D."/>
            <person name="Thomas W.K."/>
            <person name="Tucker A."/>
            <person name="Oakley T.H."/>
            <person name="Tokishita S."/>
            <person name="Aerts A."/>
            <person name="Arnold G.J."/>
            <person name="Basu M.K."/>
            <person name="Bauer D.J."/>
            <person name="Caceres C.E."/>
            <person name="Carmel L."/>
            <person name="Casola C."/>
            <person name="Choi J.H."/>
            <person name="Detter J.C."/>
            <person name="Dong Q."/>
            <person name="Dusheyko S."/>
            <person name="Eads B.D."/>
            <person name="Frohlich T."/>
            <person name="Geiler-Samerotte K.A."/>
            <person name="Gerlach D."/>
            <person name="Hatcher P."/>
            <person name="Jogdeo S."/>
            <person name="Krijgsveld J."/>
            <person name="Kriventseva E.V."/>
            <person name="Kultz D."/>
            <person name="Laforsch C."/>
            <person name="Lindquist E."/>
            <person name="Lopez J."/>
            <person name="Manak J.R."/>
            <person name="Muller J."/>
            <person name="Pangilinan J."/>
            <person name="Patwardhan R.P."/>
            <person name="Pitluck S."/>
            <person name="Pritham E.J."/>
            <person name="Rechtsteiner A."/>
            <person name="Rho M."/>
            <person name="Rogozin I.B."/>
            <person name="Sakarya O."/>
            <person name="Salamov A."/>
            <person name="Schaack S."/>
            <person name="Shapiro H."/>
            <person name="Shiga Y."/>
            <person name="Skalitzky C."/>
            <person name="Smith Z."/>
            <person name="Souvorov A."/>
            <person name="Sung W."/>
            <person name="Tang Z."/>
            <person name="Tsuchiya D."/>
            <person name="Tu H."/>
            <person name="Vos H."/>
            <person name="Wang M."/>
            <person name="Wolf Y.I."/>
            <person name="Yamagata H."/>
            <person name="Yamada T."/>
            <person name="Ye Y."/>
            <person name="Shaw J.R."/>
            <person name="Andrews J."/>
            <person name="Crease T.J."/>
            <person name="Tang H."/>
            <person name="Lucas S.M."/>
            <person name="Robertson H.M."/>
            <person name="Bork P."/>
            <person name="Koonin E.V."/>
            <person name="Zdobnov E.M."/>
            <person name="Grigoriev I.V."/>
            <person name="Lynch M."/>
            <person name="Boore J.L."/>
        </authorList>
    </citation>
    <scope>NUCLEOTIDE SEQUENCE [LARGE SCALE GENOMIC DNA]</scope>
</reference>
<name>E9I518_DAPPU</name>
<organism evidence="3 4">
    <name type="scientific">Daphnia pulex</name>
    <name type="common">Water flea</name>
    <dbReference type="NCBI Taxonomy" id="6669"/>
    <lineage>
        <taxon>Eukaryota</taxon>
        <taxon>Metazoa</taxon>
        <taxon>Ecdysozoa</taxon>
        <taxon>Arthropoda</taxon>
        <taxon>Crustacea</taxon>
        <taxon>Branchiopoda</taxon>
        <taxon>Diplostraca</taxon>
        <taxon>Cladocera</taxon>
        <taxon>Anomopoda</taxon>
        <taxon>Daphniidae</taxon>
        <taxon>Daphnia</taxon>
    </lineage>
</organism>
<protein>
    <recommendedName>
        <fullName evidence="5">SHOCT domain-containing protein</fullName>
    </recommendedName>
</protein>
<gene>
    <name evidence="3" type="ORF">DAPPUDRAFT_341019</name>
</gene>
<proteinExistence type="predicted"/>
<evidence type="ECO:0000313" key="3">
    <source>
        <dbReference type="EMBL" id="EFX60912.1"/>
    </source>
</evidence>
<feature type="coiled-coil region" evidence="1">
    <location>
        <begin position="197"/>
        <end position="226"/>
    </location>
</feature>
<dbReference type="InParanoid" id="E9I518"/>
<evidence type="ECO:0008006" key="5">
    <source>
        <dbReference type="Google" id="ProtNLM"/>
    </source>
</evidence>
<feature type="compositionally biased region" description="Basic residues" evidence="2">
    <location>
        <begin position="1"/>
        <end position="10"/>
    </location>
</feature>
<keyword evidence="4" id="KW-1185">Reference proteome</keyword>
<feature type="region of interest" description="Disordered" evidence="2">
    <location>
        <begin position="1"/>
        <end position="50"/>
    </location>
</feature>
<dbReference type="Proteomes" id="UP000000305">
    <property type="component" value="Unassembled WGS sequence"/>
</dbReference>